<dbReference type="GO" id="GO:0005739">
    <property type="term" value="C:mitochondrion"/>
    <property type="evidence" value="ECO:0007669"/>
    <property type="project" value="UniProtKB-SubCell"/>
</dbReference>
<comment type="subcellular location">
    <subcellularLocation>
        <location evidence="1">Mitochondrion</location>
    </subcellularLocation>
</comment>
<dbReference type="Proteomes" id="UP000837801">
    <property type="component" value="Unassembled WGS sequence"/>
</dbReference>
<dbReference type="AlphaFoldDB" id="A0A9P0QLM5"/>
<keyword evidence="5" id="KW-1185">Reference proteome</keyword>
<dbReference type="Pfam" id="PF13041">
    <property type="entry name" value="PPR_2"/>
    <property type="match status" value="1"/>
</dbReference>
<dbReference type="PROSITE" id="PS51257">
    <property type="entry name" value="PROKAR_LIPOPROTEIN"/>
    <property type="match status" value="1"/>
</dbReference>
<evidence type="ECO:0000256" key="2">
    <source>
        <dbReference type="ARBA" id="ARBA00044527"/>
    </source>
</evidence>
<protein>
    <recommendedName>
        <fullName evidence="2">Mitochondrial 15S rRNA processing factor CCM1</fullName>
    </recommendedName>
</protein>
<dbReference type="InterPro" id="IPR002885">
    <property type="entry name" value="PPR_rpt"/>
</dbReference>
<organism evidence="4 5">
    <name type="scientific">[Candida] railenensis</name>
    <dbReference type="NCBI Taxonomy" id="45579"/>
    <lineage>
        <taxon>Eukaryota</taxon>
        <taxon>Fungi</taxon>
        <taxon>Dikarya</taxon>
        <taxon>Ascomycota</taxon>
        <taxon>Saccharomycotina</taxon>
        <taxon>Pichiomycetes</taxon>
        <taxon>Debaryomycetaceae</taxon>
        <taxon>Kurtzmaniella</taxon>
    </lineage>
</organism>
<dbReference type="EMBL" id="CAKXYY010000002">
    <property type="protein sequence ID" value="CAH2350816.1"/>
    <property type="molecule type" value="Genomic_DNA"/>
</dbReference>
<dbReference type="InterPro" id="IPR011990">
    <property type="entry name" value="TPR-like_helical_dom_sf"/>
</dbReference>
<dbReference type="Gene3D" id="1.25.40.10">
    <property type="entry name" value="Tetratricopeptide repeat domain"/>
    <property type="match status" value="1"/>
</dbReference>
<name>A0A9P0QLM5_9ASCO</name>
<evidence type="ECO:0000256" key="3">
    <source>
        <dbReference type="SAM" id="MobiDB-lite"/>
    </source>
</evidence>
<comment type="caution">
    <text evidence="4">The sequence shown here is derived from an EMBL/GenBank/DDBJ whole genome shotgun (WGS) entry which is preliminary data.</text>
</comment>
<evidence type="ECO:0000313" key="5">
    <source>
        <dbReference type="Proteomes" id="UP000837801"/>
    </source>
</evidence>
<feature type="compositionally biased region" description="Basic and acidic residues" evidence="3">
    <location>
        <begin position="990"/>
        <end position="1013"/>
    </location>
</feature>
<dbReference type="OrthoDB" id="185373at2759"/>
<evidence type="ECO:0000256" key="1">
    <source>
        <dbReference type="ARBA" id="ARBA00004173"/>
    </source>
</evidence>
<accession>A0A9P0QLM5</accession>
<evidence type="ECO:0000313" key="4">
    <source>
        <dbReference type="EMBL" id="CAH2350816.1"/>
    </source>
</evidence>
<feature type="region of interest" description="Disordered" evidence="3">
    <location>
        <begin position="990"/>
        <end position="1027"/>
    </location>
</feature>
<sequence length="1027" mass="116389">MLRPQVLRDIRRSHIVLPSLSGCTPRHSQAHLYSTKSIAKPNGTSTSNVKAKLTHYVETGQIIAKSPKQYETKAKKIFKKTTQLHSNYSKQKLLLVLQSNYDGKLQNSKGELIKLRYVKASDLRTDSPVSKEIFHGLLEMARISKQPVNKKIMLSMLDISLVALSDPFKVTWAILDFLQKDNDAVRATWLARAATSSSSNSRNTGGDTASVGMNEIMKFHLEKGNVKEALKSYNDRKKWNIQFNNQTYIILFDGLARAHAFGGMPDSIANRAIEIFESFMMSTLKRKSVDDDKKVKKTYQGEETNLKCSIEHFNSCLNLVSRNFSNDQALMWSFFDILIPDKSDPGALKYQQLYPNIATYTTMINGVKKFCQSKSKLVLEDRQMKKDEKTLRLLEINAKLVSTAELILEKVIKESTPPTPPTKEETVTNPEVLVTYKQSARKHLVEIDETFVATFVSCFINNSQQAGSTNYVYSERGLKYLSMWCPEVAAMLKFVSGQDINMDIKSNELVVKSESERLKSAESFYMENPKKLEFLTEDGKLNDIFPEIVASTPLDESKVNPLVIFPPPILSKNKTKALYSRTTKRLVDFTRPSLETQRAIFDHKQFVKSRGKFGKKLPISMNLSSKLDPINRYVYGLALDGLLNLGLFKEFYLGVWYGLSKWGGLDINVDNMAAEALKTSSSQDLGPYRGGLLPEDEYCQIKNGAATSSTSEVFTPSQYVDRFSKDIEHKESIIDVLMIENFMYKMNESCPGRISPSKLAVELINALINPDVNIAYSLLPRYKTIDSIFAILTKELYHIKDSNYQFNRRKNEIAGGIKNTARKSLNKQQLNDLSNTLIKLMDSLVVKIDQEKKKNTNLKHPADLVVQKQFVESYVNFLKRINAYVWPQDDESFLVQTHIRILRSGIAMFMPKPLIDTRKELIAHSNEGIQPSMDYIINEWNSRNDLNSEQAHLLKWLKIVSKFEGTSEDKIKGLLQKIRESCDKILSGKAHETSVKGGLDREASQGVDVKESTSEGETDTEEAKLAN</sequence>
<gene>
    <name evidence="4" type="ORF">CLIB1423_02S05820</name>
</gene>
<proteinExistence type="predicted"/>
<reference evidence="4" key="1">
    <citation type="submission" date="2022-03" db="EMBL/GenBank/DDBJ databases">
        <authorList>
            <person name="Legras J.-L."/>
            <person name="Devillers H."/>
            <person name="Grondin C."/>
        </authorList>
    </citation>
    <scope>NUCLEOTIDE SEQUENCE</scope>
    <source>
        <strain evidence="4">CLIB 1423</strain>
    </source>
</reference>